<dbReference type="PANTHER" id="PTHR43037">
    <property type="entry name" value="UNNAMED PRODUCT-RELATED"/>
    <property type="match status" value="1"/>
</dbReference>
<dbReference type="GO" id="GO:0016787">
    <property type="term" value="F:hydrolase activity"/>
    <property type="evidence" value="ECO:0007669"/>
    <property type="project" value="InterPro"/>
</dbReference>
<reference evidence="4 5" key="1">
    <citation type="submission" date="2006-02" db="EMBL/GenBank/DDBJ databases">
        <authorList>
            <person name="Amann R."/>
            <person name="Ferriera S."/>
            <person name="Johnson J."/>
            <person name="Kravitz S."/>
            <person name="Halpern A."/>
            <person name="Remington K."/>
            <person name="Beeson K."/>
            <person name="Tran B."/>
            <person name="Rogers Y.-H."/>
            <person name="Friedman R."/>
            <person name="Venter J.C."/>
        </authorList>
    </citation>
    <scope>NUCLEOTIDE SEQUENCE [LARGE SCALE GENOMIC DNA]</scope>
    <source>
        <strain evidence="4 5">DSM 3645</strain>
    </source>
</reference>
<evidence type="ECO:0000259" key="3">
    <source>
        <dbReference type="Pfam" id="PF01738"/>
    </source>
</evidence>
<dbReference type="InterPro" id="IPR002925">
    <property type="entry name" value="Dienelactn_hydro"/>
</dbReference>
<feature type="chain" id="PRO_5002663544" description="Dienelactone hydrolase domain-containing protein" evidence="2">
    <location>
        <begin position="21"/>
        <end position="254"/>
    </location>
</feature>
<dbReference type="PANTHER" id="PTHR43037:SF1">
    <property type="entry name" value="BLL1128 PROTEIN"/>
    <property type="match status" value="1"/>
</dbReference>
<gene>
    <name evidence="4" type="ORF">DSM3645_01645</name>
</gene>
<feature type="domain" description="Dienelactone hydrolase" evidence="3">
    <location>
        <begin position="116"/>
        <end position="229"/>
    </location>
</feature>
<comment type="caution">
    <text evidence="4">The sequence shown here is derived from an EMBL/GenBank/DDBJ whole genome shotgun (WGS) entry which is preliminary data.</text>
</comment>
<sequence>MLKSFASICLMFLGSFALMAADQPTADSPAPGKQVAQELAVKIEGQEPEKLGYWLYLPTDYKADGESKPLLLFLHGAGERGTDLNQVKKHGPPKLVPAKELPFIVVSPQCSPGVWWNASEKLEALTQLLNTVEKEYNVDPTRIYCTGLSMGGFGTWSLVAKHPHKFAAALPICGGGDPMQAAALTSTPLWVFHGDKDGAVPLKRSEEMVAAVKEAGGDVKLTIYPGVGHDSWTATYDNPEVFTWLLSHQLQQAD</sequence>
<keyword evidence="1 2" id="KW-0732">Signal</keyword>
<evidence type="ECO:0000313" key="4">
    <source>
        <dbReference type="EMBL" id="EAQ82377.1"/>
    </source>
</evidence>
<evidence type="ECO:0000256" key="2">
    <source>
        <dbReference type="SAM" id="SignalP"/>
    </source>
</evidence>
<organism evidence="4 5">
    <name type="scientific">Blastopirellula marina DSM 3645</name>
    <dbReference type="NCBI Taxonomy" id="314230"/>
    <lineage>
        <taxon>Bacteria</taxon>
        <taxon>Pseudomonadati</taxon>
        <taxon>Planctomycetota</taxon>
        <taxon>Planctomycetia</taxon>
        <taxon>Pirellulales</taxon>
        <taxon>Pirellulaceae</taxon>
        <taxon>Blastopirellula</taxon>
    </lineage>
</organism>
<dbReference type="InterPro" id="IPR029058">
    <property type="entry name" value="AB_hydrolase_fold"/>
</dbReference>
<proteinExistence type="predicted"/>
<dbReference type="AlphaFoldDB" id="A3ZN48"/>
<dbReference type="HOGENOM" id="CLU_064094_1_0_0"/>
<dbReference type="InterPro" id="IPR050955">
    <property type="entry name" value="Plant_Biomass_Hydrol_Est"/>
</dbReference>
<name>A3ZN48_9BACT</name>
<dbReference type="Pfam" id="PF01738">
    <property type="entry name" value="DLH"/>
    <property type="match status" value="1"/>
</dbReference>
<evidence type="ECO:0000256" key="1">
    <source>
        <dbReference type="ARBA" id="ARBA00022729"/>
    </source>
</evidence>
<dbReference type="RefSeq" id="WP_002650220.1">
    <property type="nucleotide sequence ID" value="NZ_AANZ01000002.1"/>
</dbReference>
<feature type="signal peptide" evidence="2">
    <location>
        <begin position="1"/>
        <end position="20"/>
    </location>
</feature>
<dbReference type="STRING" id="314230.DSM3645_01645"/>
<dbReference type="Proteomes" id="UP000004358">
    <property type="component" value="Unassembled WGS sequence"/>
</dbReference>
<evidence type="ECO:0000313" key="5">
    <source>
        <dbReference type="Proteomes" id="UP000004358"/>
    </source>
</evidence>
<accession>A3ZN48</accession>
<protein>
    <recommendedName>
        <fullName evidence="3">Dienelactone hydrolase domain-containing protein</fullName>
    </recommendedName>
</protein>
<dbReference type="EMBL" id="AANZ01000002">
    <property type="protein sequence ID" value="EAQ82377.1"/>
    <property type="molecule type" value="Genomic_DNA"/>
</dbReference>
<dbReference type="Gene3D" id="3.40.50.1820">
    <property type="entry name" value="alpha/beta hydrolase"/>
    <property type="match status" value="1"/>
</dbReference>
<dbReference type="SUPFAM" id="SSF53474">
    <property type="entry name" value="alpha/beta-Hydrolases"/>
    <property type="match status" value="1"/>
</dbReference>